<dbReference type="InterPro" id="IPR001910">
    <property type="entry name" value="Inosine/uridine_hydrolase_dom"/>
</dbReference>
<dbReference type="AlphaFoldDB" id="A0A7T3G085"/>
<sequence length="326" mass="35840">MTDPDGYLGDEDRRAVAGRATADDPVPVVLATDIGTDVDDTWALAQLLRTPQLDCRLVLTETGDPTYRASVAAKLLERADRTDVPIGLGPDGREMDAAERNQAPWVDEYDLDGYPGTVRDGGVEAFTEVVNRADDPVTVVSIGPTPTLATVVERHPEIARECRFVGMHGSFYEGYDGGEPDAETNVRVDPPAFRTVLAAPWRDVLLTPLDTCGHVTLDGGRYHRVWSATDDPLVRGVVENNCVFATRVSWMPYDDFTRRSSTLFDCVAVYLAHDESLVETESLRFDVTDDGVTEPSSDGEFEARVALEWGDRDAFEASLAERLLTR</sequence>
<evidence type="ECO:0000256" key="1">
    <source>
        <dbReference type="ARBA" id="ARBA00022801"/>
    </source>
</evidence>
<evidence type="ECO:0000256" key="3">
    <source>
        <dbReference type="SAM" id="MobiDB-lite"/>
    </source>
</evidence>
<gene>
    <name evidence="5" type="ORF">I7X12_04945</name>
</gene>
<dbReference type="InterPro" id="IPR023186">
    <property type="entry name" value="IUNH"/>
</dbReference>
<evidence type="ECO:0000313" key="6">
    <source>
        <dbReference type="Proteomes" id="UP000595001"/>
    </source>
</evidence>
<dbReference type="GeneID" id="60587816"/>
<dbReference type="RefSeq" id="WP_198062757.1">
    <property type="nucleotide sequence ID" value="NZ_CP065856.1"/>
</dbReference>
<name>A0A7T3G085_9EURY</name>
<keyword evidence="1 5" id="KW-0378">Hydrolase</keyword>
<dbReference type="SUPFAM" id="SSF53590">
    <property type="entry name" value="Nucleoside hydrolase"/>
    <property type="match status" value="1"/>
</dbReference>
<evidence type="ECO:0000256" key="2">
    <source>
        <dbReference type="ARBA" id="ARBA00023295"/>
    </source>
</evidence>
<feature type="region of interest" description="Disordered" evidence="3">
    <location>
        <begin position="1"/>
        <end position="20"/>
    </location>
</feature>
<protein>
    <submittedName>
        <fullName evidence="5">Nucleoside hydrolase</fullName>
    </submittedName>
</protein>
<organism evidence="5 6">
    <name type="scientific">Halosimplex litoreum</name>
    <dbReference type="NCBI Taxonomy" id="1198301"/>
    <lineage>
        <taxon>Archaea</taxon>
        <taxon>Methanobacteriati</taxon>
        <taxon>Methanobacteriota</taxon>
        <taxon>Stenosarchaea group</taxon>
        <taxon>Halobacteria</taxon>
        <taxon>Halobacteriales</taxon>
        <taxon>Haloarculaceae</taxon>
        <taxon>Halosimplex</taxon>
    </lineage>
</organism>
<dbReference type="GO" id="GO:0006152">
    <property type="term" value="P:purine nucleoside catabolic process"/>
    <property type="evidence" value="ECO:0007669"/>
    <property type="project" value="TreeGrafter"/>
</dbReference>
<evidence type="ECO:0000313" key="5">
    <source>
        <dbReference type="EMBL" id="QPV63981.1"/>
    </source>
</evidence>
<dbReference type="Gene3D" id="3.90.245.10">
    <property type="entry name" value="Ribonucleoside hydrolase-like"/>
    <property type="match status" value="1"/>
</dbReference>
<dbReference type="KEGG" id="hlt:I7X12_04945"/>
<dbReference type="PANTHER" id="PTHR12304:SF4">
    <property type="entry name" value="URIDINE NUCLEOSIDASE"/>
    <property type="match status" value="1"/>
</dbReference>
<dbReference type="GO" id="GO:0008477">
    <property type="term" value="F:purine nucleosidase activity"/>
    <property type="evidence" value="ECO:0007669"/>
    <property type="project" value="TreeGrafter"/>
</dbReference>
<dbReference type="PANTHER" id="PTHR12304">
    <property type="entry name" value="INOSINE-URIDINE PREFERRING NUCLEOSIDE HYDROLASE"/>
    <property type="match status" value="1"/>
</dbReference>
<dbReference type="EMBL" id="CP065856">
    <property type="protein sequence ID" value="QPV63981.1"/>
    <property type="molecule type" value="Genomic_DNA"/>
</dbReference>
<keyword evidence="2" id="KW-0326">Glycosidase</keyword>
<reference evidence="5 6" key="1">
    <citation type="submission" date="2020-12" db="EMBL/GenBank/DDBJ databases">
        <title>Halosimplex halophilum sp. nov. and Halosimplex salinum sp. nov., two new members of the genus Halosimplex.</title>
        <authorList>
            <person name="Cui H.L."/>
        </authorList>
    </citation>
    <scope>NUCLEOTIDE SEQUENCE [LARGE SCALE GENOMIC DNA]</scope>
    <source>
        <strain evidence="5 6">YGH94</strain>
    </source>
</reference>
<dbReference type="Proteomes" id="UP000595001">
    <property type="component" value="Chromosome"/>
</dbReference>
<accession>A0A7T3G085</accession>
<proteinExistence type="predicted"/>
<evidence type="ECO:0000259" key="4">
    <source>
        <dbReference type="Pfam" id="PF01156"/>
    </source>
</evidence>
<dbReference type="Pfam" id="PF01156">
    <property type="entry name" value="IU_nuc_hydro"/>
    <property type="match status" value="1"/>
</dbReference>
<keyword evidence="6" id="KW-1185">Reference proteome</keyword>
<dbReference type="OrthoDB" id="232914at2157"/>
<dbReference type="GO" id="GO:0005829">
    <property type="term" value="C:cytosol"/>
    <property type="evidence" value="ECO:0007669"/>
    <property type="project" value="TreeGrafter"/>
</dbReference>
<dbReference type="InterPro" id="IPR036452">
    <property type="entry name" value="Ribo_hydro-like"/>
</dbReference>
<feature type="domain" description="Inosine/uridine-preferring nucleoside hydrolase" evidence="4">
    <location>
        <begin position="28"/>
        <end position="292"/>
    </location>
</feature>